<dbReference type="PANTHER" id="PTHR33515:SF1">
    <property type="entry name" value="RIBOSOME-BINDING FACTOR A, CHLOROPLASTIC-RELATED"/>
    <property type="match status" value="1"/>
</dbReference>
<evidence type="ECO:0000256" key="2">
    <source>
        <dbReference type="HAMAP-Rule" id="MF_00003"/>
    </source>
</evidence>
<dbReference type="Proteomes" id="UP001230253">
    <property type="component" value="Unassembled WGS sequence"/>
</dbReference>
<proteinExistence type="inferred from homology"/>
<dbReference type="Pfam" id="PF02033">
    <property type="entry name" value="RBFA"/>
    <property type="match status" value="1"/>
</dbReference>
<accession>A0ABU0C5Z5</accession>
<gene>
    <name evidence="2" type="primary">rbfA</name>
    <name evidence="3" type="ORF">J2R99_001223</name>
</gene>
<dbReference type="EMBL" id="JAUSUK010000001">
    <property type="protein sequence ID" value="MDQ0325374.1"/>
    <property type="molecule type" value="Genomic_DNA"/>
</dbReference>
<comment type="caution">
    <text evidence="3">The sequence shown here is derived from an EMBL/GenBank/DDBJ whole genome shotgun (WGS) entry which is preliminary data.</text>
</comment>
<protein>
    <recommendedName>
        <fullName evidence="2">Ribosome-binding factor A</fullName>
    </recommendedName>
</protein>
<dbReference type="InterPro" id="IPR015946">
    <property type="entry name" value="KH_dom-like_a/b"/>
</dbReference>
<dbReference type="SUPFAM" id="SSF89919">
    <property type="entry name" value="Ribosome-binding factor A, RbfA"/>
    <property type="match status" value="1"/>
</dbReference>
<comment type="function">
    <text evidence="2">One of several proteins that assist in the late maturation steps of the functional core of the 30S ribosomal subunit. Associates with free 30S ribosomal subunits (but not with 30S subunits that are part of 70S ribosomes or polysomes). Required for efficient processing of 16S rRNA. May interact with the 5'-terminal helix region of 16S rRNA.</text>
</comment>
<dbReference type="NCBIfam" id="NF001802">
    <property type="entry name" value="PRK00521.2-5"/>
    <property type="match status" value="1"/>
</dbReference>
<dbReference type="PANTHER" id="PTHR33515">
    <property type="entry name" value="RIBOSOME-BINDING FACTOR A, CHLOROPLASTIC-RELATED"/>
    <property type="match status" value="1"/>
</dbReference>
<keyword evidence="2" id="KW-0963">Cytoplasm</keyword>
<comment type="subcellular location">
    <subcellularLocation>
        <location evidence="2">Cytoplasm</location>
    </subcellularLocation>
</comment>
<dbReference type="Gene3D" id="3.30.300.20">
    <property type="match status" value="1"/>
</dbReference>
<evidence type="ECO:0000313" key="3">
    <source>
        <dbReference type="EMBL" id="MDQ0325374.1"/>
    </source>
</evidence>
<dbReference type="HAMAP" id="MF_00003">
    <property type="entry name" value="RbfA"/>
    <property type="match status" value="1"/>
</dbReference>
<keyword evidence="4" id="KW-1185">Reference proteome</keyword>
<keyword evidence="1 2" id="KW-0690">Ribosome biogenesis</keyword>
<name>A0ABU0C5Z5_9BRAD</name>
<comment type="similarity">
    <text evidence="2">Belongs to the RbfA family.</text>
</comment>
<dbReference type="InterPro" id="IPR023799">
    <property type="entry name" value="RbfA_dom_sf"/>
</dbReference>
<evidence type="ECO:0000256" key="1">
    <source>
        <dbReference type="ARBA" id="ARBA00022517"/>
    </source>
</evidence>
<organism evidence="3 4">
    <name type="scientific">Rhodopseudomonas julia</name>
    <dbReference type="NCBI Taxonomy" id="200617"/>
    <lineage>
        <taxon>Bacteria</taxon>
        <taxon>Pseudomonadati</taxon>
        <taxon>Pseudomonadota</taxon>
        <taxon>Alphaproteobacteria</taxon>
        <taxon>Hyphomicrobiales</taxon>
        <taxon>Nitrobacteraceae</taxon>
        <taxon>Rhodopseudomonas</taxon>
    </lineage>
</organism>
<evidence type="ECO:0000313" key="4">
    <source>
        <dbReference type="Proteomes" id="UP001230253"/>
    </source>
</evidence>
<comment type="subunit">
    <text evidence="2">Monomer. Binds 30S ribosomal subunits, but not 50S ribosomal subunits or 70S ribosomes.</text>
</comment>
<reference evidence="3 4" key="1">
    <citation type="submission" date="2023-07" db="EMBL/GenBank/DDBJ databases">
        <title>Genomic Encyclopedia of Type Strains, Phase IV (KMG-IV): sequencing the most valuable type-strain genomes for metagenomic binning, comparative biology and taxonomic classification.</title>
        <authorList>
            <person name="Goeker M."/>
        </authorList>
    </citation>
    <scope>NUCLEOTIDE SEQUENCE [LARGE SCALE GENOMIC DNA]</scope>
    <source>
        <strain evidence="3 4">DSM 11549</strain>
    </source>
</reference>
<dbReference type="InterPro" id="IPR000238">
    <property type="entry name" value="RbfA"/>
</dbReference>
<dbReference type="InterPro" id="IPR020053">
    <property type="entry name" value="Ribosome-bd_factorA_CS"/>
</dbReference>
<dbReference type="PROSITE" id="PS01319">
    <property type="entry name" value="RBFA"/>
    <property type="match status" value="1"/>
</dbReference>
<sequence length="157" mass="17392">MRVPASADLPINAIALNTMSRFESSQSAGPSQRQLRVGELVRHALAEVLQRGESNDPALEGVIVSISEVRMSADLKHATALVHPLGIEDGDGVVAALNRSARFLRGRITPALRQMRSMPDLKFRLDTRFEDDARIDELLRSPDVQKDLHDDDEEEGR</sequence>